<evidence type="ECO:0000313" key="3">
    <source>
        <dbReference type="Proteomes" id="UP000054324"/>
    </source>
</evidence>
<name>A0A075AF12_OPIVI</name>
<dbReference type="AlphaFoldDB" id="A0A075AF12"/>
<dbReference type="GeneID" id="20319850"/>
<dbReference type="EMBL" id="KL596727">
    <property type="protein sequence ID" value="KER27264.1"/>
    <property type="molecule type" value="Genomic_DNA"/>
</dbReference>
<evidence type="ECO:0000256" key="1">
    <source>
        <dbReference type="SAM" id="MobiDB-lite"/>
    </source>
</evidence>
<dbReference type="RefSeq" id="XP_009168997.1">
    <property type="nucleotide sequence ID" value="XM_009170733.1"/>
</dbReference>
<protein>
    <submittedName>
        <fullName evidence="2">Uncharacterized protein</fullName>
    </submittedName>
</protein>
<dbReference type="KEGG" id="ovi:T265_05668"/>
<gene>
    <name evidence="2" type="ORF">T265_05668</name>
</gene>
<reference evidence="2 3" key="1">
    <citation type="submission" date="2013-11" db="EMBL/GenBank/DDBJ databases">
        <title>Opisthorchis viverrini - life in the bile duct.</title>
        <authorList>
            <person name="Young N.D."/>
            <person name="Nagarajan N."/>
            <person name="Lin S.J."/>
            <person name="Korhonen P.K."/>
            <person name="Jex A.R."/>
            <person name="Hall R.S."/>
            <person name="Safavi-Hemami H."/>
            <person name="Kaewkong W."/>
            <person name="Bertrand D."/>
            <person name="Gao S."/>
            <person name="Seet Q."/>
            <person name="Wongkham S."/>
            <person name="Teh B.T."/>
            <person name="Wongkham C."/>
            <person name="Intapan P.M."/>
            <person name="Maleewong W."/>
            <person name="Yang X."/>
            <person name="Hu M."/>
            <person name="Wang Z."/>
            <person name="Hofmann A."/>
            <person name="Sternberg P.W."/>
            <person name="Tan P."/>
            <person name="Wang J."/>
            <person name="Gasser R.B."/>
        </authorList>
    </citation>
    <scope>NUCLEOTIDE SEQUENCE [LARGE SCALE GENOMIC DNA]</scope>
</reference>
<keyword evidence="3" id="KW-1185">Reference proteome</keyword>
<feature type="region of interest" description="Disordered" evidence="1">
    <location>
        <begin position="70"/>
        <end position="89"/>
    </location>
</feature>
<dbReference type="GO" id="GO:0003676">
    <property type="term" value="F:nucleic acid binding"/>
    <property type="evidence" value="ECO:0007669"/>
    <property type="project" value="InterPro"/>
</dbReference>
<dbReference type="InterPro" id="IPR036397">
    <property type="entry name" value="RNaseH_sf"/>
</dbReference>
<organism evidence="2 3">
    <name type="scientific">Opisthorchis viverrini</name>
    <name type="common">Southeast Asian liver fluke</name>
    <dbReference type="NCBI Taxonomy" id="6198"/>
    <lineage>
        <taxon>Eukaryota</taxon>
        <taxon>Metazoa</taxon>
        <taxon>Spiralia</taxon>
        <taxon>Lophotrochozoa</taxon>
        <taxon>Platyhelminthes</taxon>
        <taxon>Trematoda</taxon>
        <taxon>Digenea</taxon>
        <taxon>Opisthorchiida</taxon>
        <taxon>Opisthorchiata</taxon>
        <taxon>Opisthorchiidae</taxon>
        <taxon>Opisthorchis</taxon>
    </lineage>
</organism>
<sequence length="131" mass="14931">MIKARVYQENKPKNLVELRARIEEECARVTLGEVKHAVSHISYCLQLVIEERGAVTPFRCLAAMHEGWDTARSPRPRQGKSRGRGRIRTTDLPASKFALLTTWAISPPVKMFTDNLPKREQPRHQLIDDGS</sequence>
<feature type="compositionally biased region" description="Basic residues" evidence="1">
    <location>
        <begin position="74"/>
        <end position="87"/>
    </location>
</feature>
<dbReference type="OrthoDB" id="6085162at2759"/>
<evidence type="ECO:0000313" key="2">
    <source>
        <dbReference type="EMBL" id="KER27264.1"/>
    </source>
</evidence>
<dbReference type="Proteomes" id="UP000054324">
    <property type="component" value="Unassembled WGS sequence"/>
</dbReference>
<accession>A0A075AF12</accession>
<proteinExistence type="predicted"/>
<dbReference type="Gene3D" id="3.30.420.10">
    <property type="entry name" value="Ribonuclease H-like superfamily/Ribonuclease H"/>
    <property type="match status" value="1"/>
</dbReference>
<dbReference type="CTD" id="20319850"/>